<feature type="compositionally biased region" description="Pro residues" evidence="1">
    <location>
        <begin position="94"/>
        <end position="111"/>
    </location>
</feature>
<feature type="region of interest" description="Disordered" evidence="1">
    <location>
        <begin position="81"/>
        <end position="111"/>
    </location>
</feature>
<name>A0A2G1XAM3_STRCJ</name>
<organism evidence="2 3">
    <name type="scientific">Streptomyces cinnamoneus</name>
    <name type="common">Streptoverticillium cinnamoneum</name>
    <dbReference type="NCBI Taxonomy" id="53446"/>
    <lineage>
        <taxon>Bacteria</taxon>
        <taxon>Bacillati</taxon>
        <taxon>Actinomycetota</taxon>
        <taxon>Actinomycetes</taxon>
        <taxon>Kitasatosporales</taxon>
        <taxon>Streptomycetaceae</taxon>
        <taxon>Streptomyces</taxon>
        <taxon>Streptomyces cinnamoneus group</taxon>
    </lineage>
</organism>
<comment type="caution">
    <text evidence="2">The sequence shown here is derived from an EMBL/GenBank/DDBJ whole genome shotgun (WGS) entry which is preliminary data.</text>
</comment>
<keyword evidence="3" id="KW-1185">Reference proteome</keyword>
<evidence type="ECO:0000313" key="3">
    <source>
        <dbReference type="Proteomes" id="UP000222531"/>
    </source>
</evidence>
<gene>
    <name evidence="2" type="ORF">BLA24_33270</name>
</gene>
<proteinExistence type="predicted"/>
<protein>
    <submittedName>
        <fullName evidence="2">Uncharacterized protein</fullName>
    </submittedName>
</protein>
<feature type="region of interest" description="Disordered" evidence="1">
    <location>
        <begin position="1"/>
        <end position="56"/>
    </location>
</feature>
<evidence type="ECO:0000313" key="2">
    <source>
        <dbReference type="EMBL" id="PHQ48278.1"/>
    </source>
</evidence>
<dbReference type="EMBL" id="NHZO01000168">
    <property type="protein sequence ID" value="PHQ48278.1"/>
    <property type="molecule type" value="Genomic_DNA"/>
</dbReference>
<evidence type="ECO:0000256" key="1">
    <source>
        <dbReference type="SAM" id="MobiDB-lite"/>
    </source>
</evidence>
<feature type="compositionally biased region" description="Low complexity" evidence="1">
    <location>
        <begin position="22"/>
        <end position="55"/>
    </location>
</feature>
<dbReference type="Proteomes" id="UP000222531">
    <property type="component" value="Unassembled WGS sequence"/>
</dbReference>
<accession>A0A2G1XAM3</accession>
<sequence length="111" mass="11415">MPFVTPPPAGNERPPGTAAGEPSTAAPFASAPAPTSAPRTAHSPAPPDAAAVARDVAQEVARRHAGLLADAVVPALGFSQRTRRAATRWQSQSPPAPPPTQDNPWGTYPPR</sequence>
<reference evidence="2 3" key="1">
    <citation type="journal article" date="2017" name="Biochemistry">
        <title>Identification of the Biosynthetic Pathway for the Antibiotic Bicyclomycin.</title>
        <authorList>
            <person name="Patteson J."/>
            <person name="Cai W."/>
            <person name="Johnson R.A."/>
            <person name="Santa Maria K."/>
            <person name="Li B."/>
        </authorList>
    </citation>
    <scope>NUCLEOTIDE SEQUENCE [LARGE SCALE GENOMIC DNA]</scope>
    <source>
        <strain evidence="2 3">ATCC 21532</strain>
    </source>
</reference>
<dbReference type="AlphaFoldDB" id="A0A2G1XAM3"/>